<name>A0A0D0CES1_9AGAR</name>
<dbReference type="Pfam" id="PF20163">
    <property type="entry name" value="DUF6536"/>
    <property type="match status" value="1"/>
</dbReference>
<feature type="transmembrane region" description="Helical" evidence="1">
    <location>
        <begin position="37"/>
        <end position="62"/>
    </location>
</feature>
<feature type="transmembrane region" description="Helical" evidence="1">
    <location>
        <begin position="334"/>
        <end position="357"/>
    </location>
</feature>
<dbReference type="InterPro" id="IPR046623">
    <property type="entry name" value="DUF6536"/>
</dbReference>
<evidence type="ECO:0000313" key="3">
    <source>
        <dbReference type="EMBL" id="KIK53473.1"/>
    </source>
</evidence>
<dbReference type="PANTHER" id="PTHR35395:SF1">
    <property type="entry name" value="DUF6536 DOMAIN-CONTAINING PROTEIN"/>
    <property type="match status" value="1"/>
</dbReference>
<keyword evidence="1" id="KW-0812">Transmembrane</keyword>
<keyword evidence="4" id="KW-1185">Reference proteome</keyword>
<evidence type="ECO:0000256" key="1">
    <source>
        <dbReference type="SAM" id="Phobius"/>
    </source>
</evidence>
<evidence type="ECO:0000259" key="2">
    <source>
        <dbReference type="Pfam" id="PF20163"/>
    </source>
</evidence>
<feature type="transmembrane region" description="Helical" evidence="1">
    <location>
        <begin position="426"/>
        <end position="445"/>
    </location>
</feature>
<dbReference type="AlphaFoldDB" id="A0A0D0CES1"/>
<accession>A0A0D0CES1</accession>
<protein>
    <recommendedName>
        <fullName evidence="2">DUF6536 domain-containing protein</fullName>
    </recommendedName>
</protein>
<feature type="transmembrane region" description="Helical" evidence="1">
    <location>
        <begin position="556"/>
        <end position="578"/>
    </location>
</feature>
<feature type="transmembrane region" description="Helical" evidence="1">
    <location>
        <begin position="82"/>
        <end position="105"/>
    </location>
</feature>
<organism evidence="3 4">
    <name type="scientific">Collybiopsis luxurians FD-317 M1</name>
    <dbReference type="NCBI Taxonomy" id="944289"/>
    <lineage>
        <taxon>Eukaryota</taxon>
        <taxon>Fungi</taxon>
        <taxon>Dikarya</taxon>
        <taxon>Basidiomycota</taxon>
        <taxon>Agaricomycotina</taxon>
        <taxon>Agaricomycetes</taxon>
        <taxon>Agaricomycetidae</taxon>
        <taxon>Agaricales</taxon>
        <taxon>Marasmiineae</taxon>
        <taxon>Omphalotaceae</taxon>
        <taxon>Collybiopsis</taxon>
        <taxon>Collybiopsis luxurians</taxon>
    </lineage>
</organism>
<keyword evidence="1" id="KW-0472">Membrane</keyword>
<feature type="domain" description="DUF6536" evidence="2">
    <location>
        <begin position="35"/>
        <end position="179"/>
    </location>
</feature>
<gene>
    <name evidence="3" type="ORF">GYMLUDRAFT_178943</name>
</gene>
<evidence type="ECO:0000313" key="4">
    <source>
        <dbReference type="Proteomes" id="UP000053593"/>
    </source>
</evidence>
<dbReference type="PANTHER" id="PTHR35395">
    <property type="entry name" value="DUF6536 DOMAIN-CONTAINING PROTEIN"/>
    <property type="match status" value="1"/>
</dbReference>
<dbReference type="HOGENOM" id="CLU_010112_0_0_1"/>
<keyword evidence="1" id="KW-1133">Transmembrane helix</keyword>
<dbReference type="EMBL" id="KN834829">
    <property type="protein sequence ID" value="KIK53473.1"/>
    <property type="molecule type" value="Genomic_DNA"/>
</dbReference>
<reference evidence="3 4" key="1">
    <citation type="submission" date="2014-04" db="EMBL/GenBank/DDBJ databases">
        <title>Evolutionary Origins and Diversification of the Mycorrhizal Mutualists.</title>
        <authorList>
            <consortium name="DOE Joint Genome Institute"/>
            <consortium name="Mycorrhizal Genomics Consortium"/>
            <person name="Kohler A."/>
            <person name="Kuo A."/>
            <person name="Nagy L.G."/>
            <person name="Floudas D."/>
            <person name="Copeland A."/>
            <person name="Barry K.W."/>
            <person name="Cichocki N."/>
            <person name="Veneault-Fourrey C."/>
            <person name="LaButti K."/>
            <person name="Lindquist E.A."/>
            <person name="Lipzen A."/>
            <person name="Lundell T."/>
            <person name="Morin E."/>
            <person name="Murat C."/>
            <person name="Riley R."/>
            <person name="Ohm R."/>
            <person name="Sun H."/>
            <person name="Tunlid A."/>
            <person name="Henrissat B."/>
            <person name="Grigoriev I.V."/>
            <person name="Hibbett D.S."/>
            <person name="Martin F."/>
        </authorList>
    </citation>
    <scope>NUCLEOTIDE SEQUENCE [LARGE SCALE GENOMIC DNA]</scope>
    <source>
        <strain evidence="3 4">FD-317 M1</strain>
    </source>
</reference>
<sequence>MHNSWYNAWIYQILPVRDSWTRLTGIFKSRIPTGWRFGAWLATLQAVVVLLLNVVIMIWSVVKAGWSSSGLVYQGDCDTVGRVSIGIHLVINVLSTLLLGASNYVMQSLCAPTRNEVDKAHARGSWLDIGVQSLRNLKHHSRSKRRLWLALFSSSIPLHLLYNSAFFSTIRASGYNVWFALGPDRPQENNGMYNWVCEETESQFVTLPCQDLPTVSGWDILSPSQCINAYATDFVSTREDVVVVMGHYASNTLYLLYNEEGGFIPGTPGSSPFNWICGFSPGIVVGCSSISKQINSSEWEFPSLTELGIFNGPLIPHVNYCLSQPAEPKCQLEFNLPVLILVIIFNFVKVVCMALAAGMIKDQPLVTVGDAIASFTANSDPCTRGMSLAWASRVNDQKCSQPLKPPVIEYQPQNVRWLYAATMRHWIWTILLYVSTFQCHIILIYERYTKLSDISNFTALWQLGIGKIHSETIISSWALPTQGYGALIASVLVANSPQLILSMIYIVFNNLCTTFFLAREWLSYASSHKPLRVSSPEGEQRSTYFLQIPYRFGLPLMAYSALLHWLVSQSIFLVQVDYESWIVNQGFTDVGSLISCGYSPAAMVLASIVAATLILSAVVIGFFKRLDCSMPLVGSCSFAISAACHPPVDGADSLKPMKWGVVSDTEDDRKQGAGHISFSSGEVLPPIPGYYYY</sequence>
<dbReference type="Proteomes" id="UP000053593">
    <property type="component" value="Unassembled WGS sequence"/>
</dbReference>
<feature type="transmembrane region" description="Helical" evidence="1">
    <location>
        <begin position="147"/>
        <end position="167"/>
    </location>
</feature>
<feature type="transmembrane region" description="Helical" evidence="1">
    <location>
        <begin position="598"/>
        <end position="623"/>
    </location>
</feature>
<dbReference type="OrthoDB" id="5429634at2759"/>
<proteinExistence type="predicted"/>